<accession>A0ABQ9ZLS0</accession>
<gene>
    <name evidence="1" type="ORF">OUZ56_026154</name>
</gene>
<keyword evidence="2" id="KW-1185">Reference proteome</keyword>
<organism evidence="1 2">
    <name type="scientific">Daphnia magna</name>
    <dbReference type="NCBI Taxonomy" id="35525"/>
    <lineage>
        <taxon>Eukaryota</taxon>
        <taxon>Metazoa</taxon>
        <taxon>Ecdysozoa</taxon>
        <taxon>Arthropoda</taxon>
        <taxon>Crustacea</taxon>
        <taxon>Branchiopoda</taxon>
        <taxon>Diplostraca</taxon>
        <taxon>Cladocera</taxon>
        <taxon>Anomopoda</taxon>
        <taxon>Daphniidae</taxon>
        <taxon>Daphnia</taxon>
    </lineage>
</organism>
<reference evidence="1 2" key="1">
    <citation type="journal article" date="2023" name="Nucleic Acids Res.">
        <title>The hologenome of Daphnia magna reveals possible DNA methylation and microbiome-mediated evolution of the host genome.</title>
        <authorList>
            <person name="Chaturvedi A."/>
            <person name="Li X."/>
            <person name="Dhandapani V."/>
            <person name="Marshall H."/>
            <person name="Kissane S."/>
            <person name="Cuenca-Cambronero M."/>
            <person name="Asole G."/>
            <person name="Calvet F."/>
            <person name="Ruiz-Romero M."/>
            <person name="Marangio P."/>
            <person name="Guigo R."/>
            <person name="Rago D."/>
            <person name="Mirbahai L."/>
            <person name="Eastwood N."/>
            <person name="Colbourne J.K."/>
            <person name="Zhou J."/>
            <person name="Mallon E."/>
            <person name="Orsini L."/>
        </authorList>
    </citation>
    <scope>NUCLEOTIDE SEQUENCE [LARGE SCALE GENOMIC DNA]</scope>
    <source>
        <strain evidence="1">LRV0_1</strain>
    </source>
</reference>
<comment type="caution">
    <text evidence="1">The sequence shown here is derived from an EMBL/GenBank/DDBJ whole genome shotgun (WGS) entry which is preliminary data.</text>
</comment>
<dbReference type="Proteomes" id="UP001234178">
    <property type="component" value="Unassembled WGS sequence"/>
</dbReference>
<dbReference type="EMBL" id="JAOYFB010000004">
    <property type="protein sequence ID" value="KAK4013601.1"/>
    <property type="molecule type" value="Genomic_DNA"/>
</dbReference>
<sequence length="172" mass="19080">MQLNAIKTMHDAIKYVESGWLPLAGHFSILLQVGVLLLEAPTCRNCTPSEKQTECSQVSVLMGMVLLDSSPNTQSKVVGVFCCCSEQAFKFTFATRKKRIPTPTFRLLQPTTLQNFTISDKETAITVDVCFLFFSCNTGRGGVVERPERKNTPGRNANLATQHMILVYWDGG</sequence>
<evidence type="ECO:0000313" key="2">
    <source>
        <dbReference type="Proteomes" id="UP001234178"/>
    </source>
</evidence>
<evidence type="ECO:0000313" key="1">
    <source>
        <dbReference type="EMBL" id="KAK4013601.1"/>
    </source>
</evidence>
<name>A0ABQ9ZLS0_9CRUS</name>
<protein>
    <submittedName>
        <fullName evidence="1">Uncharacterized protein</fullName>
    </submittedName>
</protein>
<proteinExistence type="predicted"/>